<dbReference type="OrthoDB" id="8204527at2"/>
<dbReference type="RefSeq" id="WP_109271591.1">
    <property type="nucleotide sequence ID" value="NZ_QFFF01000001.1"/>
</dbReference>
<comment type="caution">
    <text evidence="2">The sequence shown here is derived from an EMBL/GenBank/DDBJ whole genome shotgun (WGS) entry which is preliminary data.</text>
</comment>
<gene>
    <name evidence="2" type="ORF">DF286_11660</name>
</gene>
<keyword evidence="1" id="KW-0732">Signal</keyword>
<keyword evidence="3" id="KW-1185">Reference proteome</keyword>
<organism evidence="2 3">
    <name type="scientific">Allosphingosinicella humi</name>
    <dbReference type="NCBI Taxonomy" id="2068657"/>
    <lineage>
        <taxon>Bacteria</taxon>
        <taxon>Pseudomonadati</taxon>
        <taxon>Pseudomonadota</taxon>
        <taxon>Alphaproteobacteria</taxon>
        <taxon>Sphingomonadales</taxon>
        <taxon>Sphingomonadaceae</taxon>
        <taxon>Allosphingosinicella</taxon>
    </lineage>
</organism>
<dbReference type="Gene3D" id="1.10.8.1040">
    <property type="match status" value="1"/>
</dbReference>
<dbReference type="EMBL" id="QFFF01000001">
    <property type="protein sequence ID" value="PWG03453.1"/>
    <property type="molecule type" value="Genomic_DNA"/>
</dbReference>
<dbReference type="Pfam" id="PF13624">
    <property type="entry name" value="SurA_N_3"/>
    <property type="match status" value="1"/>
</dbReference>
<evidence type="ECO:0000256" key="1">
    <source>
        <dbReference type="SAM" id="SignalP"/>
    </source>
</evidence>
<protein>
    <recommendedName>
        <fullName evidence="4">Peptidyl-prolyl cis-trans isomerase, EpsD family</fullName>
    </recommendedName>
</protein>
<dbReference type="PROSITE" id="PS51257">
    <property type="entry name" value="PROKAR_LIPOPROTEIN"/>
    <property type="match status" value="1"/>
</dbReference>
<feature type="chain" id="PRO_5015539607" description="Peptidyl-prolyl cis-trans isomerase, EpsD family" evidence="1">
    <location>
        <begin position="24"/>
        <end position="273"/>
    </location>
</feature>
<dbReference type="Proteomes" id="UP000245916">
    <property type="component" value="Unassembled WGS sequence"/>
</dbReference>
<evidence type="ECO:0008006" key="4">
    <source>
        <dbReference type="Google" id="ProtNLM"/>
    </source>
</evidence>
<name>A0A2U2J528_9SPHN</name>
<proteinExistence type="predicted"/>
<reference evidence="2 3" key="1">
    <citation type="submission" date="2018-05" db="EMBL/GenBank/DDBJ databases">
        <title>Genome of Sphingosinicella humi QZX222.</title>
        <authorList>
            <person name="Qiao Z."/>
            <person name="Wang G."/>
        </authorList>
    </citation>
    <scope>NUCLEOTIDE SEQUENCE [LARGE SCALE GENOMIC DNA]</scope>
    <source>
        <strain evidence="2 3">QZX222</strain>
    </source>
</reference>
<evidence type="ECO:0000313" key="3">
    <source>
        <dbReference type="Proteomes" id="UP000245916"/>
    </source>
</evidence>
<evidence type="ECO:0000313" key="2">
    <source>
        <dbReference type="EMBL" id="PWG03453.1"/>
    </source>
</evidence>
<feature type="signal peptide" evidence="1">
    <location>
        <begin position="1"/>
        <end position="23"/>
    </location>
</feature>
<sequence>MQVRFRRIAITTLLFSAIGCSNADPEGQVVAVVNGTEITQSELDEELRVRNLPSTSNAPERAAVLDELIDRELLAQEARRRDLDRTPAYLLALNRFEREKLAELLAQSMASSQEAPSPDQVAAFIRDNPGSFQNRVLLSVDQILFQRPADPAVLQKLGAASTLDEIDAILERARVRKVRQVVAWDSAALSKPLLERIRRVPQGEPFVIPQSDPLIAARVIATIPAALPEGSGRDLASQRILQDNAIETLELRLRGLRRAAEIEYQEGFAPAAK</sequence>
<accession>A0A2U2J528</accession>
<dbReference type="SUPFAM" id="SSF109998">
    <property type="entry name" value="Triger factor/SurA peptide-binding domain-like"/>
    <property type="match status" value="1"/>
</dbReference>
<dbReference type="InterPro" id="IPR027304">
    <property type="entry name" value="Trigger_fact/SurA_dom_sf"/>
</dbReference>
<dbReference type="AlphaFoldDB" id="A0A2U2J528"/>